<dbReference type="GO" id="GO:0005198">
    <property type="term" value="F:structural molecule activity"/>
    <property type="evidence" value="ECO:0007669"/>
    <property type="project" value="InterPro"/>
</dbReference>
<accession>A0A8A4XC48</accession>
<dbReference type="Pfam" id="PF02336">
    <property type="entry name" value="Denso_VP4"/>
    <property type="match status" value="1"/>
</dbReference>
<dbReference type="EMBL" id="MW046345">
    <property type="protein sequence ID" value="QTE03707.1"/>
    <property type="molecule type" value="Genomic_DNA"/>
</dbReference>
<evidence type="ECO:0000256" key="1">
    <source>
        <dbReference type="SAM" id="MobiDB-lite"/>
    </source>
</evidence>
<protein>
    <submittedName>
        <fullName evidence="2">Structural protein</fullName>
    </submittedName>
</protein>
<proteinExistence type="predicted"/>
<feature type="compositionally biased region" description="Polar residues" evidence="1">
    <location>
        <begin position="84"/>
        <end position="95"/>
    </location>
</feature>
<dbReference type="InterPro" id="IPR016184">
    <property type="entry name" value="Capsid/spike_ssDNA_virus"/>
</dbReference>
<dbReference type="SUPFAM" id="SSF88645">
    <property type="entry name" value="ssDNA viruses"/>
    <property type="match status" value="1"/>
</dbReference>
<organism evidence="2">
    <name type="scientific">Periparus ater ambidensovirus</name>
    <dbReference type="NCBI Taxonomy" id="2794455"/>
    <lineage>
        <taxon>Viruses</taxon>
        <taxon>Monodnaviria</taxon>
        <taxon>Shotokuvirae</taxon>
        <taxon>Cossaviricota</taxon>
        <taxon>Quintoviricetes</taxon>
        <taxon>Piccovirales</taxon>
        <taxon>Parvoviridae</taxon>
        <taxon>Densovirinae</taxon>
        <taxon>Ambidensovirus</taxon>
    </lineage>
</organism>
<name>A0A8A4XC48_9VIRU</name>
<sequence>MPKTPSAKLIESRARYADEQRKLAEVHRGKYFTPPRLSDSEPEKSPSPQDYSLDSPIRTPEHPLTPGRHIEEEESSEAIEMSSGQDIPTTATNPSGLKRGAESAASDGAGGKQAKTSNKKLPGTAKPQSLEGNSDRSIIYLERPFNSKTIVISKFSKQHKFLTFGIASKIISKPIAEHAPIPAHTIYYLTTALAEIPVHKLPLFLNPSEFGKLPVGSEILELKVTVVQRNALLSFQTNASTTNLATLNQNKNGVFSIGLNKTNYGLNRRYTAFATEETMIPTNCGPPVYEATTSAPAYEGLQEDLYGVDNTSATFSTSLPKHQTGMYTTLKNYFCMTHTNKYKGGWPLLQEKVTEYDAAALVGEIITEYTYHPKVGLIKIPQNYLPTQIPYNNLRVPHGTMKSSPEDYLYNGLLNPSADELIDYENKSKSIFDSGNFDYYADIEKSQFYSQGPGGVNSAKIQPSLHIGIMPVPALTTKSIINGDTNSNFTDTRSYFDVHCEATVGVRQYTDRPFADEYNCAFGETYYRNTIKPNSNAVPLGTLYPSNAIVEA</sequence>
<dbReference type="InterPro" id="IPR003433">
    <property type="entry name" value="Capsid_VP4_densovirus"/>
</dbReference>
<evidence type="ECO:0000313" key="2">
    <source>
        <dbReference type="EMBL" id="QTE03707.1"/>
    </source>
</evidence>
<reference evidence="2" key="1">
    <citation type="submission" date="2020-09" db="EMBL/GenBank/DDBJ databases">
        <title>Parvovirus dark matter in the feces of wild birds.</title>
        <authorList>
            <person name="Dai Z."/>
            <person name="Yang S."/>
            <person name="Zhang W."/>
        </authorList>
    </citation>
    <scope>NUCLEOTIDE SEQUENCE</scope>
    <source>
        <strain evidence="2">Coa197par01</strain>
    </source>
</reference>
<feature type="region of interest" description="Disordered" evidence="1">
    <location>
        <begin position="25"/>
        <end position="131"/>
    </location>
</feature>